<name>A0A0F9IE83_9ZZZZ</name>
<dbReference type="EMBL" id="LAZR01021330">
    <property type="protein sequence ID" value="KKL85712.1"/>
    <property type="molecule type" value="Genomic_DNA"/>
</dbReference>
<reference evidence="2" key="1">
    <citation type="journal article" date="2015" name="Nature">
        <title>Complex archaea that bridge the gap between prokaryotes and eukaryotes.</title>
        <authorList>
            <person name="Spang A."/>
            <person name="Saw J.H."/>
            <person name="Jorgensen S.L."/>
            <person name="Zaremba-Niedzwiedzka K."/>
            <person name="Martijn J."/>
            <person name="Lind A.E."/>
            <person name="van Eijk R."/>
            <person name="Schleper C."/>
            <person name="Guy L."/>
            <person name="Ettema T.J."/>
        </authorList>
    </citation>
    <scope>NUCLEOTIDE SEQUENCE</scope>
</reference>
<comment type="caution">
    <text evidence="2">The sequence shown here is derived from an EMBL/GenBank/DDBJ whole genome shotgun (WGS) entry which is preliminary data.</text>
</comment>
<evidence type="ECO:0000256" key="1">
    <source>
        <dbReference type="SAM" id="MobiDB-lite"/>
    </source>
</evidence>
<gene>
    <name evidence="2" type="ORF">LCGC14_1951960</name>
</gene>
<sequence>MGFFDKIKKALKKVKETAKKVFKKPAEAPAPKATAPKKETPFEKRAKEVRVDLPAEKARAEQQIKAGKKIEGRAAPLPTAAPQPKKDITVPEITVPEGGWKNVKEVFKVSLNPFSEDKIVATTENKVFNSVAEFVANHPYTVALAAAGGIGIVRGVVTRLGFGVGKIGPAVIGKGDLGTALLKAGRVAPGVAGKYATNTATKKLTGNLFIKKGFTLIAAAYIIKEAVETYPFAKFEIAEAMDKIGYARAR</sequence>
<feature type="non-terminal residue" evidence="2">
    <location>
        <position position="250"/>
    </location>
</feature>
<protein>
    <submittedName>
        <fullName evidence="2">Uncharacterized protein</fullName>
    </submittedName>
</protein>
<feature type="compositionally biased region" description="Basic and acidic residues" evidence="1">
    <location>
        <begin position="36"/>
        <end position="60"/>
    </location>
</feature>
<accession>A0A0F9IE83</accession>
<dbReference type="AlphaFoldDB" id="A0A0F9IE83"/>
<organism evidence="2">
    <name type="scientific">marine sediment metagenome</name>
    <dbReference type="NCBI Taxonomy" id="412755"/>
    <lineage>
        <taxon>unclassified sequences</taxon>
        <taxon>metagenomes</taxon>
        <taxon>ecological metagenomes</taxon>
    </lineage>
</organism>
<evidence type="ECO:0000313" key="2">
    <source>
        <dbReference type="EMBL" id="KKL85712.1"/>
    </source>
</evidence>
<feature type="region of interest" description="Disordered" evidence="1">
    <location>
        <begin position="20"/>
        <end position="60"/>
    </location>
</feature>
<proteinExistence type="predicted"/>